<dbReference type="GO" id="GO:0022857">
    <property type="term" value="F:transmembrane transporter activity"/>
    <property type="evidence" value="ECO:0007669"/>
    <property type="project" value="TreeGrafter"/>
</dbReference>
<evidence type="ECO:0000256" key="6">
    <source>
        <dbReference type="ARBA" id="ARBA00022989"/>
    </source>
</evidence>
<feature type="transmembrane region" description="Helical" evidence="9">
    <location>
        <begin position="131"/>
        <end position="150"/>
    </location>
</feature>
<evidence type="ECO:0000256" key="3">
    <source>
        <dbReference type="ARBA" id="ARBA00022475"/>
    </source>
</evidence>
<dbReference type="EMBL" id="FRFE01000062">
    <property type="protein sequence ID" value="SHO53560.1"/>
    <property type="molecule type" value="Genomic_DNA"/>
</dbReference>
<dbReference type="GO" id="GO:0005886">
    <property type="term" value="C:plasma membrane"/>
    <property type="evidence" value="ECO:0007669"/>
    <property type="project" value="UniProtKB-SubCell"/>
</dbReference>
<sequence length="175" mass="19503">MKQFASLCQKGSDSLERFCLFGAGVLLVINLASVMLGVFGRFYRPPIWTLDLAKVTLVWMVMLAAAPALKRGEHMAITILVNMLPYRFRRFVKAIRTIVFFGVLALMLTLGSLYAIKMQVFTVMSLGISKTIPFLAIPIGMGLMMIEYALQQFIPLKNNSNCSSCENIAAREDLP</sequence>
<evidence type="ECO:0000313" key="12">
    <source>
        <dbReference type="Proteomes" id="UP000184603"/>
    </source>
</evidence>
<dbReference type="AlphaFoldDB" id="A0A1M7YLR5"/>
<comment type="subcellular location">
    <subcellularLocation>
        <location evidence="1">Cell inner membrane</location>
        <topology evidence="1">Multi-pass membrane protein</topology>
    </subcellularLocation>
</comment>
<dbReference type="Proteomes" id="UP000184603">
    <property type="component" value="Unassembled WGS sequence"/>
</dbReference>
<dbReference type="GO" id="GO:0015740">
    <property type="term" value="P:C4-dicarboxylate transport"/>
    <property type="evidence" value="ECO:0007669"/>
    <property type="project" value="TreeGrafter"/>
</dbReference>
<evidence type="ECO:0000256" key="2">
    <source>
        <dbReference type="ARBA" id="ARBA00022448"/>
    </source>
</evidence>
<protein>
    <submittedName>
        <fullName evidence="11">TRAP-type C4-dicarboxylate transport system, small permease component</fullName>
    </submittedName>
</protein>
<dbReference type="OrthoDB" id="4964541at2"/>
<dbReference type="InterPro" id="IPR055348">
    <property type="entry name" value="DctQ"/>
</dbReference>
<dbReference type="STRING" id="1121416.SAMN02745220_05202"/>
<evidence type="ECO:0000256" key="1">
    <source>
        <dbReference type="ARBA" id="ARBA00004429"/>
    </source>
</evidence>
<organism evidence="11 12">
    <name type="scientific">Desulfopila aestuarii DSM 18488</name>
    <dbReference type="NCBI Taxonomy" id="1121416"/>
    <lineage>
        <taxon>Bacteria</taxon>
        <taxon>Pseudomonadati</taxon>
        <taxon>Thermodesulfobacteriota</taxon>
        <taxon>Desulfobulbia</taxon>
        <taxon>Desulfobulbales</taxon>
        <taxon>Desulfocapsaceae</taxon>
        <taxon>Desulfopila</taxon>
    </lineage>
</organism>
<reference evidence="11 12" key="1">
    <citation type="submission" date="2016-12" db="EMBL/GenBank/DDBJ databases">
        <authorList>
            <person name="Song W.-J."/>
            <person name="Kurnit D.M."/>
        </authorList>
    </citation>
    <scope>NUCLEOTIDE SEQUENCE [LARGE SCALE GENOMIC DNA]</scope>
    <source>
        <strain evidence="11 12">DSM 18488</strain>
    </source>
</reference>
<feature type="transmembrane region" description="Helical" evidence="9">
    <location>
        <begin position="20"/>
        <end position="40"/>
    </location>
</feature>
<evidence type="ECO:0000256" key="7">
    <source>
        <dbReference type="ARBA" id="ARBA00023136"/>
    </source>
</evidence>
<accession>A0A1M7YLR5</accession>
<keyword evidence="2" id="KW-0813">Transport</keyword>
<keyword evidence="12" id="KW-1185">Reference proteome</keyword>
<feature type="domain" description="Tripartite ATP-independent periplasmic transporters DctQ component" evidence="10">
    <location>
        <begin position="32"/>
        <end position="152"/>
    </location>
</feature>
<evidence type="ECO:0000256" key="9">
    <source>
        <dbReference type="SAM" id="Phobius"/>
    </source>
</evidence>
<dbReference type="Pfam" id="PF04290">
    <property type="entry name" value="DctQ"/>
    <property type="match status" value="1"/>
</dbReference>
<name>A0A1M7YLR5_9BACT</name>
<comment type="similarity">
    <text evidence="8">Belongs to the TRAP transporter small permease family.</text>
</comment>
<evidence type="ECO:0000256" key="5">
    <source>
        <dbReference type="ARBA" id="ARBA00022692"/>
    </source>
</evidence>
<feature type="transmembrane region" description="Helical" evidence="9">
    <location>
        <begin position="52"/>
        <end position="70"/>
    </location>
</feature>
<keyword evidence="3" id="KW-1003">Cell membrane</keyword>
<evidence type="ECO:0000313" key="11">
    <source>
        <dbReference type="EMBL" id="SHO53560.1"/>
    </source>
</evidence>
<keyword evidence="6 9" id="KW-1133">Transmembrane helix</keyword>
<evidence type="ECO:0000259" key="10">
    <source>
        <dbReference type="Pfam" id="PF04290"/>
    </source>
</evidence>
<dbReference type="RefSeq" id="WP_073617145.1">
    <property type="nucleotide sequence ID" value="NZ_FRFE01000062.1"/>
</dbReference>
<feature type="transmembrane region" description="Helical" evidence="9">
    <location>
        <begin position="91"/>
        <end position="116"/>
    </location>
</feature>
<dbReference type="InterPro" id="IPR007387">
    <property type="entry name" value="TRAP_DctQ"/>
</dbReference>
<keyword evidence="7 9" id="KW-0472">Membrane</keyword>
<evidence type="ECO:0000256" key="4">
    <source>
        <dbReference type="ARBA" id="ARBA00022519"/>
    </source>
</evidence>
<keyword evidence="4" id="KW-0997">Cell inner membrane</keyword>
<dbReference type="PANTHER" id="PTHR35011:SF10">
    <property type="entry name" value="TRAP TRANSPORTER SMALL PERMEASE PROTEIN"/>
    <property type="match status" value="1"/>
</dbReference>
<dbReference type="PANTHER" id="PTHR35011">
    <property type="entry name" value="2,3-DIKETO-L-GULONATE TRAP TRANSPORTER SMALL PERMEASE PROTEIN YIAM"/>
    <property type="match status" value="1"/>
</dbReference>
<evidence type="ECO:0000256" key="8">
    <source>
        <dbReference type="ARBA" id="ARBA00038436"/>
    </source>
</evidence>
<keyword evidence="5 9" id="KW-0812">Transmembrane</keyword>
<gene>
    <name evidence="11" type="ORF">SAMN02745220_05202</name>
</gene>
<proteinExistence type="inferred from homology"/>